<reference evidence="3 4" key="1">
    <citation type="journal article" date="2015" name="Infect. Genet. Evol.">
        <title>Genomic sequences of six botulinum neurotoxin-producing strains representing three clostridial species illustrate the mobility and diversity of botulinum neurotoxin genes.</title>
        <authorList>
            <person name="Smith T.J."/>
            <person name="Hill K.K."/>
            <person name="Xie G."/>
            <person name="Foley B.T."/>
            <person name="Williamson C.H."/>
            <person name="Foster J.T."/>
            <person name="Johnson S.L."/>
            <person name="Chertkov O."/>
            <person name="Teshima H."/>
            <person name="Gibbons H.S."/>
            <person name="Johnsky L.A."/>
            <person name="Karavis M.A."/>
            <person name="Smith L.A."/>
        </authorList>
    </citation>
    <scope>NUCLEOTIDE SEQUENCE [LARGE SCALE GENOMIC DNA]</scope>
    <source>
        <strain evidence="3 4">CDC 2741</strain>
    </source>
</reference>
<dbReference type="Pfam" id="PF00293">
    <property type="entry name" value="NUDIX"/>
    <property type="match status" value="1"/>
</dbReference>
<sequence length="205" mass="23714">MNDFDTITNLAMELQSMAQIGLTYTKDAYDKERFERIREISAELMAIKTGFPIENVKELFCNETGYQTLKIETRAVIFKENRILLVKEKGKWSLPGGWVDYNESITSNTIKEAKEESGLDVKPIRIIAIQDRNKHNVPQYAYGIVKVFVLCEVLGGSFQQNNETTESNYFSLENLPILDEDKNVYEQIKMCFDAIKDNKWQVVFD</sequence>
<proteinExistence type="inferred from homology"/>
<dbReference type="Gene3D" id="6.10.250.1120">
    <property type="match status" value="1"/>
</dbReference>
<dbReference type="AlphaFoldDB" id="A0A0C1UD91"/>
<evidence type="ECO:0000259" key="2">
    <source>
        <dbReference type="PROSITE" id="PS51462"/>
    </source>
</evidence>
<dbReference type="SUPFAM" id="SSF55811">
    <property type="entry name" value="Nudix"/>
    <property type="match status" value="1"/>
</dbReference>
<comment type="similarity">
    <text evidence="1">Belongs to the Nudix hydrolase family.</text>
</comment>
<dbReference type="PROSITE" id="PS51462">
    <property type="entry name" value="NUDIX"/>
    <property type="match status" value="1"/>
</dbReference>
<gene>
    <name evidence="3" type="ORF">U732_2790</name>
</gene>
<dbReference type="Proteomes" id="UP000031366">
    <property type="component" value="Unassembled WGS sequence"/>
</dbReference>
<dbReference type="InterPro" id="IPR015797">
    <property type="entry name" value="NUDIX_hydrolase-like_dom_sf"/>
</dbReference>
<dbReference type="Pfam" id="PF12535">
    <property type="entry name" value="Nudix_N"/>
    <property type="match status" value="1"/>
</dbReference>
<dbReference type="EMBL" id="AYSO01000019">
    <property type="protein sequence ID" value="KIE45440.1"/>
    <property type="molecule type" value="Genomic_DNA"/>
</dbReference>
<comment type="caution">
    <text evidence="3">The sequence shown here is derived from an EMBL/GenBank/DDBJ whole genome shotgun (WGS) entry which is preliminary data.</text>
</comment>
<dbReference type="RefSeq" id="WP_039635411.1">
    <property type="nucleotide sequence ID" value="NZ_AYSO01000019.1"/>
</dbReference>
<dbReference type="OrthoDB" id="9804442at2"/>
<evidence type="ECO:0000256" key="1">
    <source>
        <dbReference type="ARBA" id="ARBA00005582"/>
    </source>
</evidence>
<dbReference type="PANTHER" id="PTHR43736:SF1">
    <property type="entry name" value="DIHYDRONEOPTERIN TRIPHOSPHATE DIPHOSPHATASE"/>
    <property type="match status" value="1"/>
</dbReference>
<dbReference type="CDD" id="cd18889">
    <property type="entry name" value="NUDIX_ADPRase"/>
    <property type="match status" value="1"/>
</dbReference>
<protein>
    <submittedName>
        <fullName evidence="3">NUDIX domain protein</fullName>
    </submittedName>
</protein>
<dbReference type="Gene3D" id="3.90.79.10">
    <property type="entry name" value="Nucleoside Triphosphate Pyrophosphohydrolase"/>
    <property type="match status" value="1"/>
</dbReference>
<dbReference type="InterPro" id="IPR059176">
    <property type="entry name" value="UDP-X_N"/>
</dbReference>
<dbReference type="PANTHER" id="PTHR43736">
    <property type="entry name" value="ADP-RIBOSE PYROPHOSPHATASE"/>
    <property type="match status" value="1"/>
</dbReference>
<evidence type="ECO:0000313" key="3">
    <source>
        <dbReference type="EMBL" id="KIE45440.1"/>
    </source>
</evidence>
<name>A0A0C1UD91_9CLOT</name>
<dbReference type="InterPro" id="IPR000086">
    <property type="entry name" value="NUDIX_hydrolase_dom"/>
</dbReference>
<organism evidence="3 4">
    <name type="scientific">Clostridium argentinense CDC 2741</name>
    <dbReference type="NCBI Taxonomy" id="1418104"/>
    <lineage>
        <taxon>Bacteria</taxon>
        <taxon>Bacillati</taxon>
        <taxon>Bacillota</taxon>
        <taxon>Clostridia</taxon>
        <taxon>Eubacteriales</taxon>
        <taxon>Clostridiaceae</taxon>
        <taxon>Clostridium</taxon>
    </lineage>
</organism>
<accession>A0A0C1UD91</accession>
<keyword evidence="4" id="KW-1185">Reference proteome</keyword>
<feature type="domain" description="Nudix hydrolase" evidence="2">
    <location>
        <begin position="68"/>
        <end position="192"/>
    </location>
</feature>
<evidence type="ECO:0000313" key="4">
    <source>
        <dbReference type="Proteomes" id="UP000031366"/>
    </source>
</evidence>